<dbReference type="Proteomes" id="UP000681586">
    <property type="component" value="Unassembled WGS sequence"/>
</dbReference>
<evidence type="ECO:0000313" key="2">
    <source>
        <dbReference type="Proteomes" id="UP000681586"/>
    </source>
</evidence>
<accession>A0ABS5MJI2</accession>
<proteinExistence type="predicted"/>
<gene>
    <name evidence="1" type="ORF">JJQ58_01020</name>
</gene>
<comment type="caution">
    <text evidence="1">The sequence shown here is derived from an EMBL/GenBank/DDBJ whole genome shotgun (WGS) entry which is preliminary data.</text>
</comment>
<dbReference type="EMBL" id="JAGXBM010000001">
    <property type="protein sequence ID" value="MBS3696060.1"/>
    <property type="molecule type" value="Genomic_DNA"/>
</dbReference>
<keyword evidence="2" id="KW-1185">Reference proteome</keyword>
<sequence>MNTMKFSENQLHEIRNKLMSENRPLCCDNQQVAINPDVFKLDVVSDTLPGPYAELVMTECQNCGEAKIYSAKSLNITPNN</sequence>
<dbReference type="RefSeq" id="WP_203153479.1">
    <property type="nucleotide sequence ID" value="NZ_JAEPSA010000003.1"/>
</dbReference>
<organism evidence="1 2">
    <name type="scientific">Mammaliicoccus fleurettii</name>
    <dbReference type="NCBI Taxonomy" id="150056"/>
    <lineage>
        <taxon>Bacteria</taxon>
        <taxon>Bacillati</taxon>
        <taxon>Bacillota</taxon>
        <taxon>Bacilli</taxon>
        <taxon>Bacillales</taxon>
        <taxon>Staphylococcaceae</taxon>
        <taxon>Mammaliicoccus</taxon>
    </lineage>
</organism>
<reference evidence="1 2" key="1">
    <citation type="submission" date="2021-05" db="EMBL/GenBank/DDBJ databases">
        <title>Staphylococcus fleurettii isolated from lake water in First Nation community in Manitoba, Canada.</title>
        <authorList>
            <person name="Bashar S."/>
            <person name="Murdock A."/>
            <person name="Patidar R."/>
            <person name="Golding G."/>
            <person name="Farenhorst A."/>
            <person name="Kumar A."/>
        </authorList>
    </citation>
    <scope>NUCLEOTIDE SEQUENCE [LARGE SCALE GENOMIC DNA]</scope>
    <source>
        <strain evidence="1 2">SF002</strain>
    </source>
</reference>
<evidence type="ECO:0000313" key="1">
    <source>
        <dbReference type="EMBL" id="MBS3696060.1"/>
    </source>
</evidence>
<protein>
    <submittedName>
        <fullName evidence="1">Uncharacterized protein</fullName>
    </submittedName>
</protein>
<name>A0ABS5MJI2_9STAP</name>